<dbReference type="RefSeq" id="WP_106542576.1">
    <property type="nucleotide sequence ID" value="NZ_BLAU01000001.1"/>
</dbReference>
<name>A0A2P8CBS0_9BACT</name>
<reference evidence="2 3" key="1">
    <citation type="submission" date="2018-03" db="EMBL/GenBank/DDBJ databases">
        <title>Genomic Encyclopedia of Archaeal and Bacterial Type Strains, Phase II (KMG-II): from individual species to whole genera.</title>
        <authorList>
            <person name="Goeker M."/>
        </authorList>
    </citation>
    <scope>NUCLEOTIDE SEQUENCE [LARGE SCALE GENOMIC DNA]</scope>
    <source>
        <strain evidence="2 3">DSM 27267</strain>
    </source>
</reference>
<comment type="caution">
    <text evidence="2">The sequence shown here is derived from an EMBL/GenBank/DDBJ whole genome shotgun (WGS) entry which is preliminary data.</text>
</comment>
<dbReference type="Proteomes" id="UP000240621">
    <property type="component" value="Unassembled WGS sequence"/>
</dbReference>
<accession>A0A2P8CBS0</accession>
<gene>
    <name evidence="2" type="ORF">CLV93_106106</name>
    <name evidence="1" type="ORF">JCM18694_31380</name>
</gene>
<dbReference type="InterPro" id="IPR005358">
    <property type="entry name" value="Puta_zinc/iron-chelating_dom"/>
</dbReference>
<dbReference type="Pfam" id="PF03692">
    <property type="entry name" value="CxxCxxCC"/>
    <property type="match status" value="1"/>
</dbReference>
<proteinExistence type="predicted"/>
<evidence type="ECO:0000313" key="1">
    <source>
        <dbReference type="EMBL" id="GET22892.1"/>
    </source>
</evidence>
<reference evidence="1 4" key="2">
    <citation type="submission" date="2019-10" db="EMBL/GenBank/DDBJ databases">
        <title>Prolixibacter strains distinguished by the presence of nitrate reductase genes were adept at nitrate-dependent anaerobic corrosion of metallic iron and carbon steel.</title>
        <authorList>
            <person name="Iino T."/>
            <person name="Shono N."/>
            <person name="Ito K."/>
            <person name="Nakamura R."/>
            <person name="Sueoka K."/>
            <person name="Harayama S."/>
            <person name="Ohkuma M."/>
        </authorList>
    </citation>
    <scope>NUCLEOTIDE SEQUENCE [LARGE SCALE GENOMIC DNA]</scope>
    <source>
        <strain evidence="1 4">MIC1-1</strain>
    </source>
</reference>
<protein>
    <submittedName>
        <fullName evidence="2">Putative zinc-or iron-chelating protein</fullName>
    </submittedName>
</protein>
<evidence type="ECO:0000313" key="4">
    <source>
        <dbReference type="Proteomes" id="UP000396862"/>
    </source>
</evidence>
<organism evidence="2 3">
    <name type="scientific">Prolixibacter denitrificans</name>
    <dbReference type="NCBI Taxonomy" id="1541063"/>
    <lineage>
        <taxon>Bacteria</taxon>
        <taxon>Pseudomonadati</taxon>
        <taxon>Bacteroidota</taxon>
        <taxon>Bacteroidia</taxon>
        <taxon>Marinilabiliales</taxon>
        <taxon>Prolixibacteraceae</taxon>
        <taxon>Prolixibacter</taxon>
    </lineage>
</organism>
<dbReference type="EMBL" id="BLAU01000001">
    <property type="protein sequence ID" value="GET22892.1"/>
    <property type="molecule type" value="Genomic_DNA"/>
</dbReference>
<dbReference type="AlphaFoldDB" id="A0A2P8CBS0"/>
<evidence type="ECO:0000313" key="2">
    <source>
        <dbReference type="EMBL" id="PSK82362.1"/>
    </source>
</evidence>
<keyword evidence="4" id="KW-1185">Reference proteome</keyword>
<dbReference type="Proteomes" id="UP000396862">
    <property type="component" value="Unassembled WGS sequence"/>
</dbReference>
<dbReference type="OrthoDB" id="9806610at2"/>
<dbReference type="EMBL" id="PYGC01000006">
    <property type="protein sequence ID" value="PSK82362.1"/>
    <property type="molecule type" value="Genomic_DNA"/>
</dbReference>
<sequence length="224" mass="25394">MKLKEKIEAVEMVFKRLDEHLAKISDQTGLKCVEHCSLCCRNRSIEATPLEFYPLAAYLHRTGQMDAFLEKLNSLKGDELCVLLDTEAQQNGTWGCSAYPYRGLICRMFGFGFRLNRIGIPELVTCKTMKSNFPDSVQHAVQLSPNETDNLPIFRNYSMQLWAIDPELAGKPMPINQAIRIAVEKLNSYFAYQDEENVAKVIQLTPPEDHEPPVLSPDGFRPAV</sequence>
<evidence type="ECO:0000313" key="3">
    <source>
        <dbReference type="Proteomes" id="UP000240621"/>
    </source>
</evidence>